<dbReference type="Proteomes" id="UP000727407">
    <property type="component" value="Unassembled WGS sequence"/>
</dbReference>
<feature type="transmembrane region" description="Helical" evidence="3">
    <location>
        <begin position="371"/>
        <end position="395"/>
    </location>
</feature>
<comment type="caution">
    <text evidence="5">The sequence shown here is derived from an EMBL/GenBank/DDBJ whole genome shotgun (WGS) entry which is preliminary data.</text>
</comment>
<evidence type="ECO:0000256" key="2">
    <source>
        <dbReference type="SAM" id="MobiDB-lite"/>
    </source>
</evidence>
<dbReference type="InterPro" id="IPR051339">
    <property type="entry name" value="DnaJ_subfamily_B"/>
</dbReference>
<dbReference type="EMBL" id="QNUK01000410">
    <property type="protein sequence ID" value="KAF5893816.1"/>
    <property type="molecule type" value="Genomic_DNA"/>
</dbReference>
<dbReference type="InterPro" id="IPR018253">
    <property type="entry name" value="DnaJ_domain_CS"/>
</dbReference>
<dbReference type="Gene3D" id="1.10.287.110">
    <property type="entry name" value="DnaJ domain"/>
    <property type="match status" value="1"/>
</dbReference>
<dbReference type="GO" id="GO:0051087">
    <property type="term" value="F:protein-folding chaperone binding"/>
    <property type="evidence" value="ECO:0007669"/>
    <property type="project" value="TreeGrafter"/>
</dbReference>
<dbReference type="PROSITE" id="PS00636">
    <property type="entry name" value="DNAJ_1"/>
    <property type="match status" value="1"/>
</dbReference>
<keyword evidence="1" id="KW-0143">Chaperone</keyword>
<dbReference type="SMART" id="SM00271">
    <property type="entry name" value="DnaJ"/>
    <property type="match status" value="1"/>
</dbReference>
<dbReference type="Gene3D" id="2.60.260.20">
    <property type="entry name" value="Urease metallochaperone UreE, N-terminal domain"/>
    <property type="match status" value="2"/>
</dbReference>
<gene>
    <name evidence="5" type="ORF">DAT39_016468</name>
</gene>
<evidence type="ECO:0000256" key="3">
    <source>
        <dbReference type="SAM" id="Phobius"/>
    </source>
</evidence>
<dbReference type="SUPFAM" id="SSF46565">
    <property type="entry name" value="Chaperone J-domain"/>
    <property type="match status" value="1"/>
</dbReference>
<keyword evidence="3" id="KW-1133">Transmembrane helix</keyword>
<dbReference type="FunFam" id="2.60.260.20:FF:000002">
    <property type="entry name" value="Dnaj homolog subfamily b member"/>
    <property type="match status" value="1"/>
</dbReference>
<name>A0A8J4TBX2_CLAMG</name>
<evidence type="ECO:0000259" key="4">
    <source>
        <dbReference type="PROSITE" id="PS50076"/>
    </source>
</evidence>
<dbReference type="SUPFAM" id="SSF49493">
    <property type="entry name" value="HSP40/DnaJ peptide-binding domain"/>
    <property type="match status" value="2"/>
</dbReference>
<dbReference type="FunFam" id="2.60.260.20:FF:000006">
    <property type="entry name" value="DnaJ subfamily B member 13"/>
    <property type="match status" value="1"/>
</dbReference>
<dbReference type="InterPro" id="IPR002939">
    <property type="entry name" value="DnaJ_C"/>
</dbReference>
<keyword evidence="6" id="KW-1185">Reference proteome</keyword>
<evidence type="ECO:0000313" key="5">
    <source>
        <dbReference type="EMBL" id="KAF5893816.1"/>
    </source>
</evidence>
<dbReference type="InterPro" id="IPR008971">
    <property type="entry name" value="HSP40/DnaJ_pept-bd"/>
</dbReference>
<dbReference type="GO" id="GO:0005829">
    <property type="term" value="C:cytosol"/>
    <property type="evidence" value="ECO:0007669"/>
    <property type="project" value="TreeGrafter"/>
</dbReference>
<dbReference type="GO" id="GO:0006457">
    <property type="term" value="P:protein folding"/>
    <property type="evidence" value="ECO:0007669"/>
    <property type="project" value="InterPro"/>
</dbReference>
<dbReference type="GO" id="GO:0051082">
    <property type="term" value="F:unfolded protein binding"/>
    <property type="evidence" value="ECO:0007669"/>
    <property type="project" value="InterPro"/>
</dbReference>
<dbReference type="Pfam" id="PF01556">
    <property type="entry name" value="DnaJ_C"/>
    <property type="match status" value="1"/>
</dbReference>
<evidence type="ECO:0000256" key="1">
    <source>
        <dbReference type="ARBA" id="ARBA00023186"/>
    </source>
</evidence>
<dbReference type="PRINTS" id="PR00625">
    <property type="entry name" value="JDOMAIN"/>
</dbReference>
<dbReference type="PANTHER" id="PTHR24078:SF559">
    <property type="entry name" value="DNAJ (HSP40) HOMOLOG, SUBFAMILY B, MEMBER 5-LIKE"/>
    <property type="match status" value="1"/>
</dbReference>
<dbReference type="PROSITE" id="PS50076">
    <property type="entry name" value="DNAJ_2"/>
    <property type="match status" value="1"/>
</dbReference>
<evidence type="ECO:0000313" key="6">
    <source>
        <dbReference type="Proteomes" id="UP000727407"/>
    </source>
</evidence>
<feature type="compositionally biased region" description="Polar residues" evidence="2">
    <location>
        <begin position="132"/>
        <end position="144"/>
    </location>
</feature>
<dbReference type="PANTHER" id="PTHR24078">
    <property type="entry name" value="DNAJ HOMOLOG SUBFAMILY C MEMBER"/>
    <property type="match status" value="1"/>
</dbReference>
<dbReference type="AlphaFoldDB" id="A0A8J4TBX2"/>
<feature type="region of interest" description="Disordered" evidence="2">
    <location>
        <begin position="132"/>
        <end position="156"/>
    </location>
</feature>
<proteinExistence type="predicted"/>
<dbReference type="InterPro" id="IPR001623">
    <property type="entry name" value="DnaJ_domain"/>
</dbReference>
<feature type="domain" description="J" evidence="4">
    <location>
        <begin position="72"/>
        <end position="136"/>
    </location>
</feature>
<dbReference type="CDD" id="cd10747">
    <property type="entry name" value="DnaJ_C"/>
    <property type="match status" value="1"/>
</dbReference>
<accession>A0A8J4TBX2</accession>
<keyword evidence="3" id="KW-0472">Membrane</keyword>
<feature type="region of interest" description="Disordered" evidence="2">
    <location>
        <begin position="50"/>
        <end position="69"/>
    </location>
</feature>
<dbReference type="CDD" id="cd06257">
    <property type="entry name" value="DnaJ"/>
    <property type="match status" value="1"/>
</dbReference>
<dbReference type="Pfam" id="PF00226">
    <property type="entry name" value="DnaJ"/>
    <property type="match status" value="1"/>
</dbReference>
<organism evidence="5 6">
    <name type="scientific">Clarias magur</name>
    <name type="common">Asian catfish</name>
    <name type="synonym">Macropteronotus magur</name>
    <dbReference type="NCBI Taxonomy" id="1594786"/>
    <lineage>
        <taxon>Eukaryota</taxon>
        <taxon>Metazoa</taxon>
        <taxon>Chordata</taxon>
        <taxon>Craniata</taxon>
        <taxon>Vertebrata</taxon>
        <taxon>Euteleostomi</taxon>
        <taxon>Actinopterygii</taxon>
        <taxon>Neopterygii</taxon>
        <taxon>Teleostei</taxon>
        <taxon>Ostariophysi</taxon>
        <taxon>Siluriformes</taxon>
        <taxon>Clariidae</taxon>
        <taxon>Clarias</taxon>
    </lineage>
</organism>
<reference evidence="5" key="1">
    <citation type="submission" date="2020-07" db="EMBL/GenBank/DDBJ databases">
        <title>Clarias magur genome sequencing, assembly and annotation.</title>
        <authorList>
            <person name="Kushwaha B."/>
            <person name="Kumar R."/>
            <person name="Das P."/>
            <person name="Joshi C.G."/>
            <person name="Kumar D."/>
            <person name="Nagpure N.S."/>
            <person name="Pandey M."/>
            <person name="Agarwal S."/>
            <person name="Srivastava S."/>
            <person name="Singh M."/>
            <person name="Sahoo L."/>
            <person name="Jayasankar P."/>
            <person name="Meher P.K."/>
            <person name="Koringa P.G."/>
            <person name="Iquebal M.A."/>
            <person name="Das S.P."/>
            <person name="Bit A."/>
            <person name="Patnaik S."/>
            <person name="Patel N."/>
            <person name="Shah T.M."/>
            <person name="Hinsu A."/>
            <person name="Jena J.K."/>
        </authorList>
    </citation>
    <scope>NUCLEOTIDE SEQUENCE</scope>
    <source>
        <strain evidence="5">CIFAMagur01</strain>
        <tissue evidence="5">Testis</tissue>
    </source>
</reference>
<feature type="region of interest" description="Disordered" evidence="2">
    <location>
        <begin position="588"/>
        <end position="609"/>
    </location>
</feature>
<sequence length="609" mass="66527">MSVENSSVSNTVFPLAQILGGPGEARSRSFGVKHKNVKCKVRVIHGEETWTSEEVHEDPEIPSPPSSPGCVDHYAVLGVPSDSNEEEIRRAYKRLALRYHPDKNSDADAEEKFKQIAQAYEVLTDSEKRSLYDQQGLSKGTSSAKADPTPSGPKTDTHAWRMFFNFEFDSDEDLFNPFLRNPQPHLGRHHSNKTGPHPGGATEVHDLQVSLEDILTGVTKRVKVTRLRPTEKNTLQPEERVIDVEVKKGWKEGTKITFPGEGHGANDLTFVVKEKKHAHFKREGSNIVYTATITLREALCGCTVSVPTLDGQTKPVPCSDVIKPGSVRRLIGEGLPRAKNSAQRGDLMVEFQSETAVPSSELRESLQVSSLTVLVLVLIPCVVLLLLLNCLLLGYKLLLFARRKRARHGSESVLLRSSSSLSTRQRTARFTDDPSFGPVRKTKYASVSEPMLAPPITSSLTSSAERRAACGQRCRSEALARPDGATYAGSVSLRVPSTVLGASGSRAWRKSAPVLLQSSDSEMERENIAPPNSPEQLVTQSRHGSLPMMMRRTSTVELELVSVDKVHMEDELISSIPQETSCFIASASSSAAGPGLDSDFGASAGEVKT</sequence>
<dbReference type="OrthoDB" id="550424at2759"/>
<keyword evidence="3" id="KW-0812">Transmembrane</keyword>
<protein>
    <submittedName>
        <fullName evidence="5">DnaJ subfamily B member 5-like</fullName>
    </submittedName>
</protein>
<dbReference type="InterPro" id="IPR036869">
    <property type="entry name" value="J_dom_sf"/>
</dbReference>